<dbReference type="RefSeq" id="WP_281363665.1">
    <property type="nucleotide sequence ID" value="NZ_CADIKK010000023.1"/>
</dbReference>
<reference evidence="2 3" key="1">
    <citation type="submission" date="2020-04" db="EMBL/GenBank/DDBJ databases">
        <authorList>
            <person name="De Canck E."/>
        </authorList>
    </citation>
    <scope>NUCLEOTIDE SEQUENCE [LARGE SCALE GENOMIC DNA]</scope>
    <source>
        <strain evidence="2 3">LMG 28614</strain>
    </source>
</reference>
<dbReference type="Pfam" id="PF13561">
    <property type="entry name" value="adh_short_C2"/>
    <property type="match status" value="1"/>
</dbReference>
<dbReference type="InterPro" id="IPR036291">
    <property type="entry name" value="NAD(P)-bd_dom_sf"/>
</dbReference>
<dbReference type="InterPro" id="IPR050259">
    <property type="entry name" value="SDR"/>
</dbReference>
<dbReference type="SUPFAM" id="SSF51735">
    <property type="entry name" value="NAD(P)-binding Rossmann-fold domains"/>
    <property type="match status" value="2"/>
</dbReference>
<comment type="similarity">
    <text evidence="1">Belongs to the short-chain dehydrogenases/reductases (SDR) family.</text>
</comment>
<dbReference type="EMBL" id="CADIKK010000023">
    <property type="protein sequence ID" value="CAB3797993.1"/>
    <property type="molecule type" value="Genomic_DNA"/>
</dbReference>
<evidence type="ECO:0000256" key="1">
    <source>
        <dbReference type="ARBA" id="ARBA00006484"/>
    </source>
</evidence>
<dbReference type="AlphaFoldDB" id="A0A6S7BZJ4"/>
<dbReference type="InterPro" id="IPR002347">
    <property type="entry name" value="SDR_fam"/>
</dbReference>
<dbReference type="Gene3D" id="3.40.50.720">
    <property type="entry name" value="NAD(P)-binding Rossmann-like Domain"/>
    <property type="match status" value="2"/>
</dbReference>
<name>A0A6S7BZJ4_9BURK</name>
<organism evidence="2 3">
    <name type="scientific">Paraburkholderia ultramafica</name>
    <dbReference type="NCBI Taxonomy" id="1544867"/>
    <lineage>
        <taxon>Bacteria</taxon>
        <taxon>Pseudomonadati</taxon>
        <taxon>Pseudomonadota</taxon>
        <taxon>Betaproteobacteria</taxon>
        <taxon>Burkholderiales</taxon>
        <taxon>Burkholderiaceae</taxon>
        <taxon>Paraburkholderia</taxon>
    </lineage>
</organism>
<sequence length="104" mass="10413">MTGASRGIGAAIATRLAKDGASVIVHYASSPERAEAVVNAIRDAGGEALAPQPGTDDHATMTKLASVGRFGKPEEIAAAVAYLASPEAGYTTGESLTVDGGWIA</sequence>
<accession>A0A6S7BZJ4</accession>
<dbReference type="PANTHER" id="PTHR42879">
    <property type="entry name" value="3-OXOACYL-(ACYL-CARRIER-PROTEIN) REDUCTASE"/>
    <property type="match status" value="1"/>
</dbReference>
<keyword evidence="3" id="KW-1185">Reference proteome</keyword>
<gene>
    <name evidence="2" type="ORF">LMG28614_04692</name>
</gene>
<proteinExistence type="inferred from homology"/>
<dbReference type="Proteomes" id="UP000494365">
    <property type="component" value="Unassembled WGS sequence"/>
</dbReference>
<evidence type="ECO:0000313" key="2">
    <source>
        <dbReference type="EMBL" id="CAB3797993.1"/>
    </source>
</evidence>
<protein>
    <submittedName>
        <fullName evidence="2">Uncharacterized protein</fullName>
    </submittedName>
</protein>
<evidence type="ECO:0000313" key="3">
    <source>
        <dbReference type="Proteomes" id="UP000494365"/>
    </source>
</evidence>
<dbReference type="PANTHER" id="PTHR42879:SF2">
    <property type="entry name" value="3-OXOACYL-[ACYL-CARRIER-PROTEIN] REDUCTASE FABG"/>
    <property type="match status" value="1"/>
</dbReference>